<dbReference type="SUPFAM" id="SSF49879">
    <property type="entry name" value="SMAD/FHA domain"/>
    <property type="match status" value="1"/>
</dbReference>
<dbReference type="InterPro" id="IPR000253">
    <property type="entry name" value="FHA_dom"/>
</dbReference>
<keyword evidence="4" id="KW-0496">Mitochondrion</keyword>
<name>A0A0G4J547_PLABS</name>
<dbReference type="OrthoDB" id="444265at2759"/>
<dbReference type="AlphaFoldDB" id="A0A0G4J547"/>
<protein>
    <recommendedName>
        <fullName evidence="2">FHA domain-containing protein</fullName>
    </recommendedName>
</protein>
<organism evidence="3 5">
    <name type="scientific">Plasmodiophora brassicae</name>
    <name type="common">Clubroot disease agent</name>
    <dbReference type="NCBI Taxonomy" id="37360"/>
    <lineage>
        <taxon>Eukaryota</taxon>
        <taxon>Sar</taxon>
        <taxon>Rhizaria</taxon>
        <taxon>Endomyxa</taxon>
        <taxon>Phytomyxea</taxon>
        <taxon>Plasmodiophorida</taxon>
        <taxon>Plasmodiophoridae</taxon>
        <taxon>Plasmodiophora</taxon>
    </lineage>
</organism>
<dbReference type="Proteomes" id="UP000290189">
    <property type="component" value="Unassembled WGS sequence"/>
</dbReference>
<evidence type="ECO:0000313" key="4">
    <source>
        <dbReference type="EMBL" id="SPQ94847.1"/>
    </source>
</evidence>
<sequence>MRGRGRDGDDRRRRDDRDRSPREAMRYGDRFGRRALAEEQERKAAEKPVVKAKINLEPTGLLDALDASGNEVAGGVRLQYHEPRDAAATDEFWRLYVFKDGKQIETLHIHRKTCFRIGRERKVADVPLDHPSCSKQHAVIQFRRKTTRDVVGDLNVCVRPYIIDLGSTNGTFLNGDRLEPARFYELLEKDVIRFGQSTREYIVLHANSKS</sequence>
<dbReference type="SMART" id="SM00240">
    <property type="entry name" value="FHA"/>
    <property type="match status" value="1"/>
</dbReference>
<dbReference type="EMBL" id="OVEO01000003">
    <property type="protein sequence ID" value="SPQ94847.1"/>
    <property type="molecule type" value="Genomic_DNA"/>
</dbReference>
<evidence type="ECO:0000259" key="2">
    <source>
        <dbReference type="PROSITE" id="PS50006"/>
    </source>
</evidence>
<reference evidence="3 5" key="1">
    <citation type="submission" date="2015-02" db="EMBL/GenBank/DDBJ databases">
        <authorList>
            <person name="Chooi Y.-H."/>
        </authorList>
    </citation>
    <scope>NUCLEOTIDE SEQUENCE [LARGE SCALE GENOMIC DNA]</scope>
    <source>
        <strain evidence="3">E3</strain>
    </source>
</reference>
<feature type="domain" description="FHA" evidence="2">
    <location>
        <begin position="115"/>
        <end position="178"/>
    </location>
</feature>
<dbReference type="PROSITE" id="PS50006">
    <property type="entry name" value="FHA_DOMAIN"/>
    <property type="match status" value="1"/>
</dbReference>
<evidence type="ECO:0000313" key="6">
    <source>
        <dbReference type="Proteomes" id="UP000290189"/>
    </source>
</evidence>
<dbReference type="EMBL" id="CDSF01000133">
    <property type="protein sequence ID" value="CEP02723.1"/>
    <property type="molecule type" value="Genomic_DNA"/>
</dbReference>
<reference evidence="4 6" key="2">
    <citation type="submission" date="2018-03" db="EMBL/GenBank/DDBJ databases">
        <authorList>
            <person name="Fogelqvist J."/>
        </authorList>
    </citation>
    <scope>NUCLEOTIDE SEQUENCE [LARGE SCALE GENOMIC DNA]</scope>
</reference>
<gene>
    <name evidence="3" type="ORF">PBRA_002690</name>
    <name evidence="4" type="ORF">PLBR_LOCUS2062</name>
</gene>
<dbReference type="CDD" id="cd22676">
    <property type="entry name" value="FHA_SNIP1_DDL-like"/>
    <property type="match status" value="1"/>
</dbReference>
<dbReference type="InterPro" id="IPR050923">
    <property type="entry name" value="Cell_Proc_Reg/RNA_Proc"/>
</dbReference>
<dbReference type="Gene3D" id="2.60.200.20">
    <property type="match status" value="1"/>
</dbReference>
<dbReference type="OMA" id="KIPTANW"/>
<keyword evidence="5" id="KW-1185">Reference proteome</keyword>
<feature type="region of interest" description="Disordered" evidence="1">
    <location>
        <begin position="1"/>
        <end position="45"/>
    </location>
</feature>
<dbReference type="Proteomes" id="UP000039324">
    <property type="component" value="Unassembled WGS sequence"/>
</dbReference>
<proteinExistence type="predicted"/>
<geneLocation type="mitochondrion" evidence="4"/>
<evidence type="ECO:0000313" key="3">
    <source>
        <dbReference type="EMBL" id="CEP02723.1"/>
    </source>
</evidence>
<dbReference type="InterPro" id="IPR008984">
    <property type="entry name" value="SMAD_FHA_dom_sf"/>
</dbReference>
<dbReference type="STRING" id="37360.A0A0G4J547"/>
<evidence type="ECO:0000313" key="5">
    <source>
        <dbReference type="Proteomes" id="UP000039324"/>
    </source>
</evidence>
<dbReference type="PANTHER" id="PTHR23308">
    <property type="entry name" value="NUCLEAR INHIBITOR OF PROTEIN PHOSPHATASE-1"/>
    <property type="match status" value="1"/>
</dbReference>
<dbReference type="Pfam" id="PF00498">
    <property type="entry name" value="FHA"/>
    <property type="match status" value="1"/>
</dbReference>
<evidence type="ECO:0000256" key="1">
    <source>
        <dbReference type="SAM" id="MobiDB-lite"/>
    </source>
</evidence>
<accession>A0A0G4J547</accession>